<dbReference type="Gene3D" id="3.40.50.970">
    <property type="match status" value="1"/>
</dbReference>
<evidence type="ECO:0000259" key="9">
    <source>
        <dbReference type="SMART" id="SM00861"/>
    </source>
</evidence>
<evidence type="ECO:0000256" key="5">
    <source>
        <dbReference type="ARBA" id="ARBA00023002"/>
    </source>
</evidence>
<proteinExistence type="inferred from homology"/>
<evidence type="ECO:0000256" key="8">
    <source>
        <dbReference type="SAM" id="MobiDB-lite"/>
    </source>
</evidence>
<organism evidence="10 11">
    <name type="scientific">Micromonospora echinospora</name>
    <name type="common">Micromonospora purpurea</name>
    <dbReference type="NCBI Taxonomy" id="1877"/>
    <lineage>
        <taxon>Bacteria</taxon>
        <taxon>Bacillati</taxon>
        <taxon>Actinomycetota</taxon>
        <taxon>Actinomycetes</taxon>
        <taxon>Micromonosporales</taxon>
        <taxon>Micromonosporaceae</taxon>
        <taxon>Micromonospora</taxon>
    </lineage>
</organism>
<comment type="cofactor">
    <cofactor evidence="1 7">
        <name>(R)-lipoate</name>
        <dbReference type="ChEBI" id="CHEBI:83088"/>
    </cofactor>
</comment>
<dbReference type="Pfam" id="PF00364">
    <property type="entry name" value="Biotin_lipoyl"/>
    <property type="match status" value="1"/>
</dbReference>
<evidence type="ECO:0000256" key="1">
    <source>
        <dbReference type="ARBA" id="ARBA00001938"/>
    </source>
</evidence>
<keyword evidence="6" id="KW-0786">Thiamine pyrophosphate</keyword>
<dbReference type="Gene3D" id="2.40.50.100">
    <property type="match status" value="1"/>
</dbReference>
<name>A0ABR6MDR3_MICEC</name>
<protein>
    <recommendedName>
        <fullName evidence="7">Dihydrolipoamide acetyltransferase component of pyruvate dehydrogenase complex</fullName>
        <ecNumber evidence="7">2.3.1.-</ecNumber>
    </recommendedName>
</protein>
<dbReference type="CDD" id="cd06849">
    <property type="entry name" value="lipoyl_domain"/>
    <property type="match status" value="1"/>
</dbReference>
<dbReference type="InterPro" id="IPR011053">
    <property type="entry name" value="Single_hybrid_motif"/>
</dbReference>
<keyword evidence="4 7" id="KW-0450">Lipoyl</keyword>
<dbReference type="PANTHER" id="PTHR43257:SF2">
    <property type="entry name" value="PYRUVATE DEHYDROGENASE E1 COMPONENT SUBUNIT BETA"/>
    <property type="match status" value="1"/>
</dbReference>
<keyword evidence="5" id="KW-0560">Oxidoreductase</keyword>
<dbReference type="Pfam" id="PF02779">
    <property type="entry name" value="Transket_pyr"/>
    <property type="match status" value="1"/>
</dbReference>
<evidence type="ECO:0000256" key="7">
    <source>
        <dbReference type="RuleBase" id="RU003423"/>
    </source>
</evidence>
<dbReference type="InterPro" id="IPR003016">
    <property type="entry name" value="2-oxoA_DH_lipoyl-BS"/>
</dbReference>
<accession>A0ABR6MDR3</accession>
<dbReference type="InterPro" id="IPR023213">
    <property type="entry name" value="CAT-like_dom_sf"/>
</dbReference>
<dbReference type="Pfam" id="PF00198">
    <property type="entry name" value="2-oxoacid_dh"/>
    <property type="match status" value="1"/>
</dbReference>
<dbReference type="SUPFAM" id="SSF52777">
    <property type="entry name" value="CoA-dependent acyltransferases"/>
    <property type="match status" value="1"/>
</dbReference>
<dbReference type="SUPFAM" id="SSF52518">
    <property type="entry name" value="Thiamin diphosphate-binding fold (THDP-binding)"/>
    <property type="match status" value="1"/>
</dbReference>
<dbReference type="Gene3D" id="3.30.559.10">
    <property type="entry name" value="Chloramphenicol acetyltransferase-like domain"/>
    <property type="match status" value="1"/>
</dbReference>
<dbReference type="InterPro" id="IPR001078">
    <property type="entry name" value="2-oxoacid_DH_actylTfrase"/>
</dbReference>
<comment type="similarity">
    <text evidence="3 7">Belongs to the 2-oxoacid dehydrogenase family.</text>
</comment>
<sequence>MTRAERVSRNLNRALHGLFAADERAWLLGEDVADPYGGAFKVTQGLSTVYPDRVLSTPLSENGITGVAGGLALCGDTVVVEIMFGDFVGLAFDPILNLLTKSVTMYGERTPMRVVIRCPVGGGRGYGATHSQSPQKHFIGIPHLALYELSPLHDAADVLAAALSRGEPAMLFEDKILYTQRRYVDNRVDDRLAFELRGGDGNWARVHDPAATAAPTLVIAPGGVANRAITAATEAARRGRTVEVLVPARLYPVDVEGLLDLLDGADGVIVAEESTAGGTWGSEVAARLHAEAWPLLRGPVELVSSADRVIPSAPHLERAVLLGADAILDRIMRLPAGPVARDRSAPSPDGSGTIAAARTGPSPAGRVPAAQRGVAVDVPRLNPNDDSYVLLEWLVPAGATVEAGEPVAAVETSKAIEELPAPDSGILRQDVAAGADCVPGATIGHILPAAAVPAPATPPALPAQAASVPDAPARAGSGPGVPAPAYPESEAAAGTRAAPPGRPLPPAQRRIADVVTTSHREIPAAFTAVRVDVTAALAYARRAADEAGAAVGLTEVVIAAVAALHERFPALYARLTDGGLVVDAAAPAIGVTVDAGTGLFLPVIRDAAGLDLGDLADAVVELRMKALRNRLREEDMAGMTFLVALNDTAGVTLARPIIPPGVTCALSVPDVHREVVLDGDGGVRERMVADLGLAYDHRLVNGAQAGAYLAALGEALQR</sequence>
<keyword evidence="10" id="KW-0670">Pyruvate</keyword>
<evidence type="ECO:0000313" key="10">
    <source>
        <dbReference type="EMBL" id="MBB5113505.1"/>
    </source>
</evidence>
<feature type="region of interest" description="Disordered" evidence="8">
    <location>
        <begin position="458"/>
        <end position="506"/>
    </location>
</feature>
<dbReference type="Pfam" id="PF02780">
    <property type="entry name" value="Transketolase_C"/>
    <property type="match status" value="1"/>
</dbReference>
<evidence type="ECO:0000313" key="11">
    <source>
        <dbReference type="Proteomes" id="UP000618986"/>
    </source>
</evidence>
<dbReference type="InterPro" id="IPR029061">
    <property type="entry name" value="THDP-binding"/>
</dbReference>
<gene>
    <name evidence="10" type="ORF">FHU28_003344</name>
</gene>
<keyword evidence="7 10" id="KW-0012">Acyltransferase</keyword>
<dbReference type="InterPro" id="IPR033248">
    <property type="entry name" value="Transketolase_C"/>
</dbReference>
<dbReference type="Proteomes" id="UP000618986">
    <property type="component" value="Unassembled WGS sequence"/>
</dbReference>
<dbReference type="InterPro" id="IPR005475">
    <property type="entry name" value="Transketolase-like_Pyr-bd"/>
</dbReference>
<dbReference type="PANTHER" id="PTHR43257">
    <property type="entry name" value="PYRUVATE DEHYDROGENASE E1 COMPONENT BETA SUBUNIT"/>
    <property type="match status" value="1"/>
</dbReference>
<keyword evidence="11" id="KW-1185">Reference proteome</keyword>
<dbReference type="SUPFAM" id="SSF52922">
    <property type="entry name" value="TK C-terminal domain-like"/>
    <property type="match status" value="1"/>
</dbReference>
<evidence type="ECO:0000256" key="2">
    <source>
        <dbReference type="ARBA" id="ARBA00001964"/>
    </source>
</evidence>
<feature type="region of interest" description="Disordered" evidence="8">
    <location>
        <begin position="339"/>
        <end position="369"/>
    </location>
</feature>
<evidence type="ECO:0000256" key="4">
    <source>
        <dbReference type="ARBA" id="ARBA00022823"/>
    </source>
</evidence>
<evidence type="ECO:0000256" key="6">
    <source>
        <dbReference type="ARBA" id="ARBA00023052"/>
    </source>
</evidence>
<dbReference type="EC" id="2.3.1.-" evidence="7"/>
<dbReference type="GeneID" id="300293909"/>
<dbReference type="InterPro" id="IPR009014">
    <property type="entry name" value="Transketo_C/PFOR_II"/>
</dbReference>
<dbReference type="GO" id="GO:0016746">
    <property type="term" value="F:acyltransferase activity"/>
    <property type="evidence" value="ECO:0007669"/>
    <property type="project" value="UniProtKB-KW"/>
</dbReference>
<feature type="compositionally biased region" description="Low complexity" evidence="8">
    <location>
        <begin position="486"/>
        <end position="499"/>
    </location>
</feature>
<dbReference type="SMART" id="SM00861">
    <property type="entry name" value="Transket_pyr"/>
    <property type="match status" value="1"/>
</dbReference>
<dbReference type="SUPFAM" id="SSF51230">
    <property type="entry name" value="Single hybrid motif"/>
    <property type="match status" value="1"/>
</dbReference>
<dbReference type="EMBL" id="JACHJC010000001">
    <property type="protein sequence ID" value="MBB5113505.1"/>
    <property type="molecule type" value="Genomic_DNA"/>
</dbReference>
<comment type="caution">
    <text evidence="10">The sequence shown here is derived from an EMBL/GenBank/DDBJ whole genome shotgun (WGS) entry which is preliminary data.</text>
</comment>
<evidence type="ECO:0000256" key="3">
    <source>
        <dbReference type="ARBA" id="ARBA00007317"/>
    </source>
</evidence>
<dbReference type="PROSITE" id="PS00189">
    <property type="entry name" value="LIPOYL"/>
    <property type="match status" value="1"/>
</dbReference>
<dbReference type="Gene3D" id="3.40.50.920">
    <property type="match status" value="1"/>
</dbReference>
<dbReference type="RefSeq" id="WP_184685299.1">
    <property type="nucleotide sequence ID" value="NZ_JACHJC010000001.1"/>
</dbReference>
<keyword evidence="7" id="KW-0808">Transferase</keyword>
<feature type="domain" description="Transketolase-like pyrimidine-binding" evidence="9">
    <location>
        <begin position="5"/>
        <end position="180"/>
    </location>
</feature>
<comment type="cofactor">
    <cofactor evidence="2">
        <name>thiamine diphosphate</name>
        <dbReference type="ChEBI" id="CHEBI:58937"/>
    </cofactor>
</comment>
<reference evidence="10 11" key="1">
    <citation type="submission" date="2020-08" db="EMBL/GenBank/DDBJ databases">
        <title>Sequencing the genomes of 1000 actinobacteria strains.</title>
        <authorList>
            <person name="Klenk H.-P."/>
        </authorList>
    </citation>
    <scope>NUCLEOTIDE SEQUENCE [LARGE SCALE GENOMIC DNA]</scope>
    <source>
        <strain evidence="10 11">DSM 43036</strain>
    </source>
</reference>
<dbReference type="InterPro" id="IPR000089">
    <property type="entry name" value="Biotin_lipoyl"/>
</dbReference>